<accession>A0A7J8QSY3</accession>
<feature type="signal peptide" evidence="1">
    <location>
        <begin position="1"/>
        <end position="18"/>
    </location>
</feature>
<proteinExistence type="predicted"/>
<organism evidence="2 3">
    <name type="scientific">Gossypium davidsonii</name>
    <name type="common">Davidson's cotton</name>
    <name type="synonym">Gossypium klotzschianum subsp. davidsonii</name>
    <dbReference type="NCBI Taxonomy" id="34287"/>
    <lineage>
        <taxon>Eukaryota</taxon>
        <taxon>Viridiplantae</taxon>
        <taxon>Streptophyta</taxon>
        <taxon>Embryophyta</taxon>
        <taxon>Tracheophyta</taxon>
        <taxon>Spermatophyta</taxon>
        <taxon>Magnoliopsida</taxon>
        <taxon>eudicotyledons</taxon>
        <taxon>Gunneridae</taxon>
        <taxon>Pentapetalae</taxon>
        <taxon>rosids</taxon>
        <taxon>malvids</taxon>
        <taxon>Malvales</taxon>
        <taxon>Malvaceae</taxon>
        <taxon>Malvoideae</taxon>
        <taxon>Gossypium</taxon>
    </lineage>
</organism>
<comment type="caution">
    <text evidence="2">The sequence shown here is derived from an EMBL/GenBank/DDBJ whole genome shotgun (WGS) entry which is preliminary data.</text>
</comment>
<dbReference type="EMBL" id="JABFAC010000001">
    <property type="protein sequence ID" value="MBA0604669.1"/>
    <property type="molecule type" value="Genomic_DNA"/>
</dbReference>
<dbReference type="AlphaFoldDB" id="A0A7J8QSY3"/>
<name>A0A7J8QSY3_GOSDV</name>
<reference evidence="2 3" key="1">
    <citation type="journal article" date="2019" name="Genome Biol. Evol.">
        <title>Insights into the evolution of the New World diploid cottons (Gossypium, subgenus Houzingenia) based on genome sequencing.</title>
        <authorList>
            <person name="Grover C.E."/>
            <person name="Arick M.A. 2nd"/>
            <person name="Thrash A."/>
            <person name="Conover J.L."/>
            <person name="Sanders W.S."/>
            <person name="Peterson D.G."/>
            <person name="Frelichowski J.E."/>
            <person name="Scheffler J.A."/>
            <person name="Scheffler B.E."/>
            <person name="Wendel J.F."/>
        </authorList>
    </citation>
    <scope>NUCLEOTIDE SEQUENCE [LARGE SCALE GENOMIC DNA]</scope>
    <source>
        <strain evidence="2">27</strain>
        <tissue evidence="2">Leaf</tissue>
    </source>
</reference>
<keyword evidence="3" id="KW-1185">Reference proteome</keyword>
<evidence type="ECO:0000313" key="2">
    <source>
        <dbReference type="EMBL" id="MBA0604669.1"/>
    </source>
</evidence>
<protein>
    <submittedName>
        <fullName evidence="2">Uncharacterized protein</fullName>
    </submittedName>
</protein>
<feature type="chain" id="PRO_5029656280" evidence="1">
    <location>
        <begin position="19"/>
        <end position="126"/>
    </location>
</feature>
<sequence length="126" mass="13308">MSLICALICDLLIDLIIHLLMMDLESPSTITSMKLISIPVSMTSKHAIASTSKAVPTAVGKRDLKIMTSLLAFRAIIADADLRPIQSNEASKLILMVGASDKDIPKGPNTHIASGALVAMGQSPNI</sequence>
<gene>
    <name evidence="2" type="ORF">Godav_017318</name>
</gene>
<evidence type="ECO:0000256" key="1">
    <source>
        <dbReference type="SAM" id="SignalP"/>
    </source>
</evidence>
<dbReference type="Proteomes" id="UP000593561">
    <property type="component" value="Unassembled WGS sequence"/>
</dbReference>
<keyword evidence="1" id="KW-0732">Signal</keyword>
<evidence type="ECO:0000313" key="3">
    <source>
        <dbReference type="Proteomes" id="UP000593561"/>
    </source>
</evidence>